<evidence type="ECO:0000256" key="8">
    <source>
        <dbReference type="ARBA" id="ARBA00022989"/>
    </source>
</evidence>
<feature type="transmembrane region" description="Helical" evidence="10">
    <location>
        <begin position="351"/>
        <end position="373"/>
    </location>
</feature>
<dbReference type="GO" id="GO:0004376">
    <property type="term" value="F:GPI mannosyltransferase activity"/>
    <property type="evidence" value="ECO:0007669"/>
    <property type="project" value="InterPro"/>
</dbReference>
<dbReference type="InterPro" id="IPR007315">
    <property type="entry name" value="PIG-V/Gpi18"/>
</dbReference>
<feature type="transmembrane region" description="Helical" evidence="10">
    <location>
        <begin position="138"/>
        <end position="156"/>
    </location>
</feature>
<organism evidence="12">
    <name type="scientific">freshwater metagenome</name>
    <dbReference type="NCBI Taxonomy" id="449393"/>
    <lineage>
        <taxon>unclassified sequences</taxon>
        <taxon>metagenomes</taxon>
        <taxon>ecological metagenomes</taxon>
    </lineage>
</organism>
<keyword evidence="4" id="KW-0328">Glycosyltransferase</keyword>
<dbReference type="EMBL" id="CAEZVV010000027">
    <property type="protein sequence ID" value="CAB4641144.1"/>
    <property type="molecule type" value="Genomic_DNA"/>
</dbReference>
<keyword evidence="9 10" id="KW-0472">Membrane</keyword>
<feature type="transmembrane region" description="Helical" evidence="10">
    <location>
        <begin position="282"/>
        <end position="298"/>
    </location>
</feature>
<dbReference type="AlphaFoldDB" id="A0A6J6JY50"/>
<keyword evidence="8 10" id="KW-1133">Transmembrane helix</keyword>
<keyword evidence="6 10" id="KW-0812">Transmembrane</keyword>
<dbReference type="GO" id="GO:0000009">
    <property type="term" value="F:alpha-1,6-mannosyltransferase activity"/>
    <property type="evidence" value="ECO:0007669"/>
    <property type="project" value="InterPro"/>
</dbReference>
<keyword evidence="7" id="KW-0256">Endoplasmic reticulum</keyword>
<dbReference type="EMBL" id="CAEZTG010000121">
    <property type="protein sequence ID" value="CAB4572370.1"/>
    <property type="molecule type" value="Genomic_DNA"/>
</dbReference>
<accession>A0A6J6JY50</accession>
<dbReference type="GO" id="GO:0005789">
    <property type="term" value="C:endoplasmic reticulum membrane"/>
    <property type="evidence" value="ECO:0007669"/>
    <property type="project" value="UniProtKB-SubCell"/>
</dbReference>
<feature type="transmembrane region" description="Helical" evidence="10">
    <location>
        <begin position="176"/>
        <end position="205"/>
    </location>
</feature>
<reference evidence="12" key="1">
    <citation type="submission" date="2020-05" db="EMBL/GenBank/DDBJ databases">
        <authorList>
            <person name="Chiriac C."/>
            <person name="Salcher M."/>
            <person name="Ghai R."/>
            <person name="Kavagutti S V."/>
        </authorList>
    </citation>
    <scope>NUCLEOTIDE SEQUENCE</scope>
</reference>
<gene>
    <name evidence="11" type="ORF">UFOPK1603_01249</name>
    <name evidence="12" type="ORF">UFOPK2143_00666</name>
</gene>
<evidence type="ECO:0000256" key="5">
    <source>
        <dbReference type="ARBA" id="ARBA00022679"/>
    </source>
</evidence>
<sequence length="374" mass="40566">MNEVLVARSKGVVLDLREVIIPWFTTRVLIAVGFITAYAASDHLAPLNRPNVLTEGLIAWDGTWYRDIAEFGYSSIAPEGLRFFPLFPLLGRAVSSVTLGRTDVALILIANIASLFLAIAIRRLVIFERGSKELANRAVWIVCLFPGAFVLAWGYAESLWLLAAVFGFWAIRTRRWGWAIAAGLIVGFSRPLGIAFAAPAAIELIRVWKQAKGTERVVGVGAVLAPFVATGAYLLWVNATFGDAWLPFSVQGDLRGSTENPLVRIWDGFSQMFGAERLGDGLHIPFAIAFVALLVLTFRWWPVSYGIFAAIVLAAALGAENLNSLERYGLNAFPLALSLAVATRNAKFDRVVTTVLAGGVVALSALAWTGAYVP</sequence>
<evidence type="ECO:0000256" key="7">
    <source>
        <dbReference type="ARBA" id="ARBA00022824"/>
    </source>
</evidence>
<dbReference type="GO" id="GO:0006506">
    <property type="term" value="P:GPI anchor biosynthetic process"/>
    <property type="evidence" value="ECO:0007669"/>
    <property type="project" value="UniProtKB-UniPathway"/>
</dbReference>
<evidence type="ECO:0000256" key="4">
    <source>
        <dbReference type="ARBA" id="ARBA00022676"/>
    </source>
</evidence>
<comment type="subcellular location">
    <subcellularLocation>
        <location evidence="1">Endoplasmic reticulum membrane</location>
        <topology evidence="1">Multi-pass membrane protein</topology>
    </subcellularLocation>
</comment>
<evidence type="ECO:0000256" key="10">
    <source>
        <dbReference type="SAM" id="Phobius"/>
    </source>
</evidence>
<feature type="transmembrane region" description="Helical" evidence="10">
    <location>
        <begin position="217"/>
        <end position="236"/>
    </location>
</feature>
<feature type="transmembrane region" description="Helical" evidence="10">
    <location>
        <begin position="104"/>
        <end position="126"/>
    </location>
</feature>
<dbReference type="PANTHER" id="PTHR12468">
    <property type="entry name" value="GPI MANNOSYLTRANSFERASE 2"/>
    <property type="match status" value="1"/>
</dbReference>
<keyword evidence="5" id="KW-0808">Transferase</keyword>
<dbReference type="Pfam" id="PF04188">
    <property type="entry name" value="Mannosyl_trans2"/>
    <property type="match status" value="1"/>
</dbReference>
<evidence type="ECO:0000256" key="2">
    <source>
        <dbReference type="ARBA" id="ARBA00004687"/>
    </source>
</evidence>
<evidence type="ECO:0000313" key="11">
    <source>
        <dbReference type="EMBL" id="CAB4572370.1"/>
    </source>
</evidence>
<evidence type="ECO:0000256" key="3">
    <source>
        <dbReference type="ARBA" id="ARBA00022502"/>
    </source>
</evidence>
<name>A0A6J6JY50_9ZZZZ</name>
<evidence type="ECO:0000256" key="9">
    <source>
        <dbReference type="ARBA" id="ARBA00023136"/>
    </source>
</evidence>
<dbReference type="UniPathway" id="UPA00196"/>
<evidence type="ECO:0000256" key="6">
    <source>
        <dbReference type="ARBA" id="ARBA00022692"/>
    </source>
</evidence>
<proteinExistence type="predicted"/>
<dbReference type="PANTHER" id="PTHR12468:SF2">
    <property type="entry name" value="GPI MANNOSYLTRANSFERASE 2"/>
    <property type="match status" value="1"/>
</dbReference>
<protein>
    <submittedName>
        <fullName evidence="12">Unannotated protein</fullName>
    </submittedName>
</protein>
<keyword evidence="3" id="KW-0337">GPI-anchor biosynthesis</keyword>
<feature type="transmembrane region" description="Helical" evidence="10">
    <location>
        <begin position="20"/>
        <end position="40"/>
    </location>
</feature>
<comment type="pathway">
    <text evidence="2">Glycolipid biosynthesis; glycosylphosphatidylinositol-anchor biosynthesis.</text>
</comment>
<evidence type="ECO:0000256" key="1">
    <source>
        <dbReference type="ARBA" id="ARBA00004477"/>
    </source>
</evidence>
<evidence type="ECO:0000313" key="12">
    <source>
        <dbReference type="EMBL" id="CAB4641144.1"/>
    </source>
</evidence>
<dbReference type="GO" id="GO:0031501">
    <property type="term" value="C:mannosyltransferase complex"/>
    <property type="evidence" value="ECO:0007669"/>
    <property type="project" value="TreeGrafter"/>
</dbReference>